<dbReference type="RefSeq" id="WP_013821945.1">
    <property type="nucleotide sequence ID" value="NC_015573.1"/>
</dbReference>
<dbReference type="AlphaFoldDB" id="A0AAU8P979"/>
<proteinExistence type="predicted"/>
<dbReference type="Proteomes" id="UP000009229">
    <property type="component" value="Chromosome"/>
</dbReference>
<organism evidence="1 2">
    <name type="scientific">Desulfofundulus kuznetsovii (strain DSM 6115 / VKM B-1805 / 17)</name>
    <name type="common">Desulfotomaculum kuznetsovii</name>
    <dbReference type="NCBI Taxonomy" id="760568"/>
    <lineage>
        <taxon>Bacteria</taxon>
        <taxon>Bacillati</taxon>
        <taxon>Bacillota</taxon>
        <taxon>Clostridia</taxon>
        <taxon>Eubacteriales</taxon>
        <taxon>Peptococcaceae</taxon>
        <taxon>Desulfofundulus</taxon>
    </lineage>
</organism>
<evidence type="ECO:0000313" key="2">
    <source>
        <dbReference type="Proteomes" id="UP000009229"/>
    </source>
</evidence>
<keyword evidence="2" id="KW-1185">Reference proteome</keyword>
<dbReference type="KEGG" id="dku:Desku_0830"/>
<reference evidence="2" key="1">
    <citation type="submission" date="2011-05" db="EMBL/GenBank/DDBJ databases">
        <title>Complete sequence of Desulfotomaculum kuznetsovii DSM 6115.</title>
        <authorList>
            <person name="Lucas S."/>
            <person name="Han J."/>
            <person name="Lapidus A."/>
            <person name="Cheng J.-F."/>
            <person name="Goodwin L."/>
            <person name="Pitluck S."/>
            <person name="Peters L."/>
            <person name="Mikhailova N."/>
            <person name="Lu M."/>
            <person name="Saunders E."/>
            <person name="Han C."/>
            <person name="Tapia R."/>
            <person name="Land M."/>
            <person name="Hauser L."/>
            <person name="Kyrpides N."/>
            <person name="Ivanova N."/>
            <person name="Pagani I."/>
            <person name="Nazina T."/>
            <person name="Ivanova A."/>
            <person name="Parshina S."/>
            <person name="Kuever J."/>
            <person name="Muyzer G."/>
            <person name="Plugge C."/>
            <person name="Stams A."/>
            <person name="Woyke T."/>
        </authorList>
    </citation>
    <scope>NUCLEOTIDE SEQUENCE [LARGE SCALE GENOMIC DNA]</scope>
    <source>
        <strain evidence="2">DSM 6115 / VKM B-1805 / 17</strain>
    </source>
</reference>
<evidence type="ECO:0000313" key="1">
    <source>
        <dbReference type="EMBL" id="AEG14430.1"/>
    </source>
</evidence>
<accession>A0AAU8P979</accession>
<gene>
    <name evidence="1" type="ordered locus">Desku_0830</name>
</gene>
<dbReference type="EMBL" id="CP002770">
    <property type="protein sequence ID" value="AEG14430.1"/>
    <property type="molecule type" value="Genomic_DNA"/>
</dbReference>
<sequence length="208" mass="23576">MSFLQGKPDFSFGKFTVSWKDAVNRVLVAGESCLVRNIIPVFMQSLDSYAERNGCLFVAPGLDKPFRGNEDKLKYLGKYFADYYGCISLSDDEEKAVLRELSGSLILLITPSTFSWSGWIFGSSAASIAKTLWRRAHIYSFAAFAVLPESDEYFGELLDLCDAFNRFRLCTDAKDVQVRVGSQDKPLWNIIRHLPISFLQVDNVFFLF</sequence>
<protein>
    <submittedName>
        <fullName evidence="1">Uncharacterized protein</fullName>
    </submittedName>
</protein>
<name>A0AAU8P979_DESK7</name>